<accession>A0A7W8XVK5</accession>
<proteinExistence type="predicted"/>
<dbReference type="EMBL" id="JACHBI010000012">
    <property type="protein sequence ID" value="MBB5576376.1"/>
    <property type="molecule type" value="Genomic_DNA"/>
</dbReference>
<dbReference type="InterPro" id="IPR011231">
    <property type="entry name" value="Phage_VT1-Sakai_H0018"/>
</dbReference>
<protein>
    <submittedName>
        <fullName evidence="1">Putative RecA/RadA family phage recombinase</fullName>
    </submittedName>
</protein>
<dbReference type="AlphaFoldDB" id="A0A7W8XVK5"/>
<gene>
    <name evidence="1" type="ORF">GGD50_005019</name>
</gene>
<dbReference type="Pfam" id="PF09956">
    <property type="entry name" value="Phage_cement_2"/>
    <property type="match status" value="1"/>
</dbReference>
<comment type="caution">
    <text evidence="1">The sequence shown here is derived from an EMBL/GenBank/DDBJ whole genome shotgun (WGS) entry which is preliminary data.</text>
</comment>
<evidence type="ECO:0000313" key="2">
    <source>
        <dbReference type="Proteomes" id="UP000549882"/>
    </source>
</evidence>
<dbReference type="RefSeq" id="WP_107108817.1">
    <property type="nucleotide sequence ID" value="NZ_JACHBI010000012.1"/>
</dbReference>
<reference evidence="1 2" key="1">
    <citation type="submission" date="2020-08" db="EMBL/GenBank/DDBJ databases">
        <title>Genomic Encyclopedia of Type Strains, Phase IV (KMG-V): Genome sequencing to study the core and pangenomes of soil and plant-associated prokaryotes.</title>
        <authorList>
            <person name="Whitman W."/>
        </authorList>
    </citation>
    <scope>NUCLEOTIDE SEQUENCE [LARGE SCALE GENOMIC DNA]</scope>
    <source>
        <strain evidence="1 2">SEMIA 4064</strain>
    </source>
</reference>
<evidence type="ECO:0000313" key="1">
    <source>
        <dbReference type="EMBL" id="MBB5576376.1"/>
    </source>
</evidence>
<keyword evidence="2" id="KW-1185">Reference proteome</keyword>
<sequence length="106" mass="11162">MKNYIQEGDTLEMTAPTDVQSGDGVLVGKLFGVAAHSANQGERVNLDREGVYSLPKVAAQAWGEGIPVYWDAGLVTSDATGGKTKIGYSANVAENPSDRGDVVLHQ</sequence>
<dbReference type="PIRSF" id="PIRSF030771">
    <property type="entry name" value="UCP030771"/>
    <property type="match status" value="1"/>
</dbReference>
<name>A0A7W8XVK5_9HYPH</name>
<organism evidence="1 2">
    <name type="scientific">Rhizobium paranaense</name>
    <dbReference type="NCBI Taxonomy" id="1650438"/>
    <lineage>
        <taxon>Bacteria</taxon>
        <taxon>Pseudomonadati</taxon>
        <taxon>Pseudomonadota</taxon>
        <taxon>Alphaproteobacteria</taxon>
        <taxon>Hyphomicrobiales</taxon>
        <taxon>Rhizobiaceae</taxon>
        <taxon>Rhizobium/Agrobacterium group</taxon>
        <taxon>Rhizobium</taxon>
    </lineage>
</organism>
<dbReference type="Proteomes" id="UP000549882">
    <property type="component" value="Unassembled WGS sequence"/>
</dbReference>